<sequence length="129" mass="14386">MASCASLYEVLGIPMGATSQDIKTAYRRLARTLHPDVVAIEGKDSTADEFIKIHAAYSTLSDPLKRAVYDQRLFQTRRRPLTAVSGYSGYSGRNWETDQCWRVAVRVKSSSKYVLSLSCDFRGSESSPI</sequence>
<comment type="caution">
    <text evidence="1">The sequence shown here is derived from an EMBL/GenBank/DDBJ whole genome shotgun (WGS) entry which is preliminary data.</text>
</comment>
<protein>
    <submittedName>
        <fullName evidence="1">J domain-containing protein</fullName>
    </submittedName>
</protein>
<evidence type="ECO:0000313" key="1">
    <source>
        <dbReference type="EMBL" id="KAH9710980.1"/>
    </source>
</evidence>
<gene>
    <name evidence="1" type="ORF">KPL71_019603</name>
</gene>
<proteinExistence type="predicted"/>
<evidence type="ECO:0000313" key="2">
    <source>
        <dbReference type="Proteomes" id="UP000829398"/>
    </source>
</evidence>
<dbReference type="Proteomes" id="UP000829398">
    <property type="component" value="Chromosome 7"/>
</dbReference>
<reference evidence="2" key="1">
    <citation type="journal article" date="2023" name="Hortic. Res.">
        <title>A chromosome-level phased genome enabling allele-level studies in sweet orange: a case study on citrus Huanglongbing tolerance.</title>
        <authorList>
            <person name="Wu B."/>
            <person name="Yu Q."/>
            <person name="Deng Z."/>
            <person name="Duan Y."/>
            <person name="Luo F."/>
            <person name="Gmitter F. Jr."/>
        </authorList>
    </citation>
    <scope>NUCLEOTIDE SEQUENCE [LARGE SCALE GENOMIC DNA]</scope>
    <source>
        <strain evidence="2">cv. Valencia</strain>
    </source>
</reference>
<organism evidence="1 2">
    <name type="scientific">Citrus sinensis</name>
    <name type="common">Sweet orange</name>
    <name type="synonym">Citrus aurantium var. sinensis</name>
    <dbReference type="NCBI Taxonomy" id="2711"/>
    <lineage>
        <taxon>Eukaryota</taxon>
        <taxon>Viridiplantae</taxon>
        <taxon>Streptophyta</taxon>
        <taxon>Embryophyta</taxon>
        <taxon>Tracheophyta</taxon>
        <taxon>Spermatophyta</taxon>
        <taxon>Magnoliopsida</taxon>
        <taxon>eudicotyledons</taxon>
        <taxon>Gunneridae</taxon>
        <taxon>Pentapetalae</taxon>
        <taxon>rosids</taxon>
        <taxon>malvids</taxon>
        <taxon>Sapindales</taxon>
        <taxon>Rutaceae</taxon>
        <taxon>Aurantioideae</taxon>
        <taxon>Citrus</taxon>
    </lineage>
</organism>
<dbReference type="EMBL" id="CM039176">
    <property type="protein sequence ID" value="KAH9710980.1"/>
    <property type="molecule type" value="Genomic_DNA"/>
</dbReference>
<name>A0ACB8J239_CITSI</name>
<accession>A0ACB8J239</accession>
<keyword evidence="2" id="KW-1185">Reference proteome</keyword>